<dbReference type="AlphaFoldDB" id="A0A9P7Z8M9"/>
<reference evidence="2" key="1">
    <citation type="journal article" date="2021" name="IMA Fungus">
        <title>Genomic characterization of three marine fungi, including Emericellopsis atlantica sp. nov. with signatures of a generalist lifestyle and marine biomass degradation.</title>
        <authorList>
            <person name="Hagestad O.C."/>
            <person name="Hou L."/>
            <person name="Andersen J.H."/>
            <person name="Hansen E.H."/>
            <person name="Altermark B."/>
            <person name="Li C."/>
            <person name="Kuhnert E."/>
            <person name="Cox R.J."/>
            <person name="Crous P.W."/>
            <person name="Spatafora J.W."/>
            <person name="Lail K."/>
            <person name="Amirebrahimi M."/>
            <person name="Lipzen A."/>
            <person name="Pangilinan J."/>
            <person name="Andreopoulos W."/>
            <person name="Hayes R.D."/>
            <person name="Ng V."/>
            <person name="Grigoriev I.V."/>
            <person name="Jackson S.A."/>
            <person name="Sutton T.D.S."/>
            <person name="Dobson A.D.W."/>
            <person name="Rama T."/>
        </authorList>
    </citation>
    <scope>NUCLEOTIDE SEQUENCE</scope>
    <source>
        <strain evidence="2">TRa3180A</strain>
    </source>
</reference>
<dbReference type="EMBL" id="MU253776">
    <property type="protein sequence ID" value="KAG9247312.1"/>
    <property type="molecule type" value="Genomic_DNA"/>
</dbReference>
<dbReference type="PANTHER" id="PTHR42084">
    <property type="entry name" value="YALI0E26631P"/>
    <property type="match status" value="1"/>
</dbReference>
<dbReference type="PANTHER" id="PTHR42084:SF1">
    <property type="entry name" value="SERINE_THREONINE-PROTEIN KINASE PPK6"/>
    <property type="match status" value="1"/>
</dbReference>
<feature type="region of interest" description="Disordered" evidence="1">
    <location>
        <begin position="29"/>
        <end position="60"/>
    </location>
</feature>
<sequence>MSSDLLAEFDSFYRAPSSYNKTNQTSVFATQSSSNDTGGKALSGSSLQWPDFNNTKGGKETDAARVNTGLGQPGFLQQWTNGSSSQAIRPTSASFSSSAVTTNEFIHPRPNSVVGGARGLPQKQIPPPVSNDDIWGGMSSFQPAQKTKEYPQTYEPKLWGAFSSPSETVTKSQTSRPDRCGTLRRPTLDLFSTSIANTAQSPQLTADTSRALVPARQQSAAFSKSPFGEVFFDADEMGEDEDIDDDFGDFESVTPAPIPQPQRSGLAFGNNRISEKPQELPLMPSSPYLQGPKSPPFQKRNSFAELDLSTKSTYQPSPIEPAMRSETLVTAWPTYETNVLKQEPFNDAPTVPNQHDDDWGDFADFPLETPEVPKIDSGLDGSWGWDAVEAPASSKSAAELDLAPPTNIPPPSVLLAHFPSIFGIPQSALFKPVANQTFPLKNRIISDPSTIDFLRAYLLLACVAAHVVVGRKLRWKRDTILSQSMSIGPAVVGGRSGMKLAGVDKTEVTKGDREAAEVIRTWKDQLGRLRSVIAVANSSLQDSSKHLAIPDVSESMHIKTQPNALTAPKPCVVCGLKREERVYKVDVDIEDSFGEWWVDHWGHRTCRNFWIQNQANLNQR</sequence>
<organism evidence="2 3">
    <name type="scientific">Calycina marina</name>
    <dbReference type="NCBI Taxonomy" id="1763456"/>
    <lineage>
        <taxon>Eukaryota</taxon>
        <taxon>Fungi</taxon>
        <taxon>Dikarya</taxon>
        <taxon>Ascomycota</taxon>
        <taxon>Pezizomycotina</taxon>
        <taxon>Leotiomycetes</taxon>
        <taxon>Helotiales</taxon>
        <taxon>Pezizellaceae</taxon>
        <taxon>Calycina</taxon>
    </lineage>
</organism>
<gene>
    <name evidence="2" type="ORF">BJ878DRAFT_493315</name>
</gene>
<protein>
    <submittedName>
        <fullName evidence="2">Uncharacterized protein</fullName>
    </submittedName>
</protein>
<evidence type="ECO:0000313" key="2">
    <source>
        <dbReference type="EMBL" id="KAG9247312.1"/>
    </source>
</evidence>
<proteinExistence type="predicted"/>
<dbReference type="Proteomes" id="UP000887226">
    <property type="component" value="Unassembled WGS sequence"/>
</dbReference>
<evidence type="ECO:0000256" key="1">
    <source>
        <dbReference type="SAM" id="MobiDB-lite"/>
    </source>
</evidence>
<name>A0A9P7Z8M9_9HELO</name>
<dbReference type="OrthoDB" id="5420391at2759"/>
<feature type="region of interest" description="Disordered" evidence="1">
    <location>
        <begin position="277"/>
        <end position="300"/>
    </location>
</feature>
<keyword evidence="3" id="KW-1185">Reference proteome</keyword>
<feature type="compositionally biased region" description="Polar residues" evidence="1">
    <location>
        <begin position="29"/>
        <end position="56"/>
    </location>
</feature>
<comment type="caution">
    <text evidence="2">The sequence shown here is derived from an EMBL/GenBank/DDBJ whole genome shotgun (WGS) entry which is preliminary data.</text>
</comment>
<accession>A0A9P7Z8M9</accession>
<evidence type="ECO:0000313" key="3">
    <source>
        <dbReference type="Proteomes" id="UP000887226"/>
    </source>
</evidence>